<dbReference type="Proteomes" id="UP000462055">
    <property type="component" value="Unassembled WGS sequence"/>
</dbReference>
<comment type="caution">
    <text evidence="2">The sequence shown here is derived from an EMBL/GenBank/DDBJ whole genome shotgun (WGS) entry which is preliminary data.</text>
</comment>
<evidence type="ECO:0000256" key="1">
    <source>
        <dbReference type="SAM" id="Phobius"/>
    </source>
</evidence>
<dbReference type="EMBL" id="WBMS02000081">
    <property type="protein sequence ID" value="MWA07542.1"/>
    <property type="molecule type" value="Genomic_DNA"/>
</dbReference>
<feature type="transmembrane region" description="Helical" evidence="1">
    <location>
        <begin position="27"/>
        <end position="45"/>
    </location>
</feature>
<accession>A0A6I4MP00</accession>
<reference evidence="2" key="1">
    <citation type="submission" date="2019-12" db="EMBL/GenBank/DDBJ databases">
        <title>Actinomadura physcomitrii sp. nov., a novel actinomycete isolated from moss [Physcomitrium sphaericum (Ludw) Fuernr].</title>
        <authorList>
            <person name="Zhuang X."/>
        </authorList>
    </citation>
    <scope>NUCLEOTIDE SEQUENCE [LARGE SCALE GENOMIC DNA]</scope>
    <source>
        <strain evidence="2">LD22</strain>
    </source>
</reference>
<evidence type="ECO:0000313" key="3">
    <source>
        <dbReference type="Proteomes" id="UP000462055"/>
    </source>
</evidence>
<organism evidence="2 3">
    <name type="scientific">Actinomadura physcomitrii</name>
    <dbReference type="NCBI Taxonomy" id="2650748"/>
    <lineage>
        <taxon>Bacteria</taxon>
        <taxon>Bacillati</taxon>
        <taxon>Actinomycetota</taxon>
        <taxon>Actinomycetes</taxon>
        <taxon>Streptosporangiales</taxon>
        <taxon>Thermomonosporaceae</taxon>
        <taxon>Actinomadura</taxon>
    </lineage>
</organism>
<protein>
    <submittedName>
        <fullName evidence="2">Uncharacterized protein</fullName>
    </submittedName>
</protein>
<keyword evidence="1" id="KW-0472">Membrane</keyword>
<proteinExistence type="predicted"/>
<sequence>MAIRLALVGVALVAVGALDLGGFREITVAVGGLALVASGISWLVARRGGTS</sequence>
<keyword evidence="1" id="KW-1133">Transmembrane helix</keyword>
<keyword evidence="3" id="KW-1185">Reference proteome</keyword>
<gene>
    <name evidence="2" type="ORF">F8568_045930</name>
</gene>
<dbReference type="RefSeq" id="WP_160574028.1">
    <property type="nucleotide sequence ID" value="NZ_WBMS02000081.1"/>
</dbReference>
<name>A0A6I4MP00_9ACTN</name>
<keyword evidence="1" id="KW-0812">Transmembrane</keyword>
<dbReference type="AlphaFoldDB" id="A0A6I4MP00"/>
<evidence type="ECO:0000313" key="2">
    <source>
        <dbReference type="EMBL" id="MWA07542.1"/>
    </source>
</evidence>